<feature type="transmembrane region" description="Helical" evidence="6">
    <location>
        <begin position="269"/>
        <end position="291"/>
    </location>
</feature>
<evidence type="ECO:0000256" key="4">
    <source>
        <dbReference type="ARBA" id="ARBA00022989"/>
    </source>
</evidence>
<keyword evidence="5 6" id="KW-0472">Membrane</keyword>
<dbReference type="EMBL" id="BAAAZN010000018">
    <property type="protein sequence ID" value="GAA3573447.1"/>
    <property type="molecule type" value="Genomic_DNA"/>
</dbReference>
<proteinExistence type="predicted"/>
<evidence type="ECO:0000256" key="2">
    <source>
        <dbReference type="ARBA" id="ARBA00022448"/>
    </source>
</evidence>
<dbReference type="CDD" id="cd17319">
    <property type="entry name" value="MFS_ExuT_GudP_like"/>
    <property type="match status" value="1"/>
</dbReference>
<feature type="transmembrane region" description="Helical" evidence="6">
    <location>
        <begin position="139"/>
        <end position="157"/>
    </location>
</feature>
<keyword evidence="4 6" id="KW-1133">Transmembrane helix</keyword>
<evidence type="ECO:0000256" key="5">
    <source>
        <dbReference type="ARBA" id="ARBA00023136"/>
    </source>
</evidence>
<evidence type="ECO:0000313" key="8">
    <source>
        <dbReference type="EMBL" id="GAA3573447.1"/>
    </source>
</evidence>
<keyword evidence="3 6" id="KW-0812">Transmembrane</keyword>
<evidence type="ECO:0000256" key="3">
    <source>
        <dbReference type="ARBA" id="ARBA00022692"/>
    </source>
</evidence>
<protein>
    <submittedName>
        <fullName evidence="8">MFS transporter</fullName>
    </submittedName>
</protein>
<feature type="transmembrane region" description="Helical" evidence="6">
    <location>
        <begin position="328"/>
        <end position="349"/>
    </location>
</feature>
<organism evidence="8 9">
    <name type="scientific">Amycolatopsis ultiminotia</name>
    <dbReference type="NCBI Taxonomy" id="543629"/>
    <lineage>
        <taxon>Bacteria</taxon>
        <taxon>Bacillati</taxon>
        <taxon>Actinomycetota</taxon>
        <taxon>Actinomycetes</taxon>
        <taxon>Pseudonocardiales</taxon>
        <taxon>Pseudonocardiaceae</taxon>
        <taxon>Amycolatopsis</taxon>
    </lineage>
</organism>
<dbReference type="PANTHER" id="PTHR43791:SF100">
    <property type="entry name" value="SUGAR TRANSPORTER"/>
    <property type="match status" value="1"/>
</dbReference>
<comment type="caution">
    <text evidence="8">The sequence shown here is derived from an EMBL/GenBank/DDBJ whole genome shotgun (WGS) entry which is preliminary data.</text>
</comment>
<feature type="transmembrane region" description="Helical" evidence="6">
    <location>
        <begin position="106"/>
        <end position="127"/>
    </location>
</feature>
<dbReference type="PANTHER" id="PTHR43791">
    <property type="entry name" value="PERMEASE-RELATED"/>
    <property type="match status" value="1"/>
</dbReference>
<gene>
    <name evidence="8" type="ORF">GCM10022222_67240</name>
</gene>
<reference evidence="9" key="1">
    <citation type="journal article" date="2019" name="Int. J. Syst. Evol. Microbiol.">
        <title>The Global Catalogue of Microorganisms (GCM) 10K type strain sequencing project: providing services to taxonomists for standard genome sequencing and annotation.</title>
        <authorList>
            <consortium name="The Broad Institute Genomics Platform"/>
            <consortium name="The Broad Institute Genome Sequencing Center for Infectious Disease"/>
            <person name="Wu L."/>
            <person name="Ma J."/>
        </authorList>
    </citation>
    <scope>NUCLEOTIDE SEQUENCE [LARGE SCALE GENOMIC DNA]</scope>
    <source>
        <strain evidence="9">JCM 16898</strain>
    </source>
</reference>
<dbReference type="Gene3D" id="1.20.1250.20">
    <property type="entry name" value="MFS general substrate transporter like domains"/>
    <property type="match status" value="2"/>
</dbReference>
<evidence type="ECO:0000256" key="6">
    <source>
        <dbReference type="SAM" id="Phobius"/>
    </source>
</evidence>
<feature type="transmembrane region" description="Helical" evidence="6">
    <location>
        <begin position="169"/>
        <end position="189"/>
    </location>
</feature>
<feature type="transmembrane region" description="Helical" evidence="6">
    <location>
        <begin position="234"/>
        <end position="257"/>
    </location>
</feature>
<dbReference type="RefSeq" id="WP_344867158.1">
    <property type="nucleotide sequence ID" value="NZ_BAAAZN010000018.1"/>
</dbReference>
<name>A0ABP6XX88_9PSEU</name>
<comment type="subcellular location">
    <subcellularLocation>
        <location evidence="1">Cell membrane</location>
        <topology evidence="1">Multi-pass membrane protein</topology>
    </subcellularLocation>
</comment>
<feature type="transmembrane region" description="Helical" evidence="6">
    <location>
        <begin position="392"/>
        <end position="412"/>
    </location>
</feature>
<sequence>MNAVTTLAPRRWKYIIPAVMVMYLLAYLDRGNVAIILPYIGDGLRLSDAAQGLTSGIFFLGYLILQVPAVVLARRWGARPVITFLLTGWSVAAVLCGLVQNDVQLYVARFVLGVFEGGVLPVTLLLLTRWFADGERVRANTLFLTCLPLSAVLSPPFTGWLLTFVHWRTVFVIEGIVPLVWLVPLMLILRERPAQASWLDRDAAAELERIIASEQAAKTAVVRSSYRQVLRSRLVWQLIAIYFLWTAGAYGLVLWLPTVLKGLASQESSSLQVGLLSSIPYLVALAGMLVWSRWGRAVPARTATALPLLVAGVALALGQVSTGGVLQIVLLCIVAAGGYLTLGTFLAIPSLMFPEAFTVVAIAAMTTLGGIGGFAGPFLVGWVSGLAGATSAGLYTLAACFLLSGLLSIVTIPRRPQVTTTPSESRVTMSN</sequence>
<feature type="transmembrane region" description="Helical" evidence="6">
    <location>
        <begin position="12"/>
        <end position="29"/>
    </location>
</feature>
<evidence type="ECO:0000256" key="1">
    <source>
        <dbReference type="ARBA" id="ARBA00004651"/>
    </source>
</evidence>
<accession>A0ABP6XX88</accession>
<evidence type="ECO:0000259" key="7">
    <source>
        <dbReference type="PROSITE" id="PS50850"/>
    </source>
</evidence>
<dbReference type="PROSITE" id="PS50850">
    <property type="entry name" value="MFS"/>
    <property type="match status" value="1"/>
</dbReference>
<dbReference type="SUPFAM" id="SSF103473">
    <property type="entry name" value="MFS general substrate transporter"/>
    <property type="match status" value="1"/>
</dbReference>
<feature type="transmembrane region" description="Helical" evidence="6">
    <location>
        <begin position="303"/>
        <end position="322"/>
    </location>
</feature>
<evidence type="ECO:0000313" key="9">
    <source>
        <dbReference type="Proteomes" id="UP001500689"/>
    </source>
</evidence>
<dbReference type="Pfam" id="PF07690">
    <property type="entry name" value="MFS_1"/>
    <property type="match status" value="1"/>
</dbReference>
<dbReference type="InterPro" id="IPR036259">
    <property type="entry name" value="MFS_trans_sf"/>
</dbReference>
<feature type="transmembrane region" description="Helical" evidence="6">
    <location>
        <begin position="80"/>
        <end position="100"/>
    </location>
</feature>
<keyword evidence="9" id="KW-1185">Reference proteome</keyword>
<feature type="transmembrane region" description="Helical" evidence="6">
    <location>
        <begin position="49"/>
        <end position="73"/>
    </location>
</feature>
<dbReference type="Proteomes" id="UP001500689">
    <property type="component" value="Unassembled WGS sequence"/>
</dbReference>
<dbReference type="InterPro" id="IPR020846">
    <property type="entry name" value="MFS_dom"/>
</dbReference>
<keyword evidence="2" id="KW-0813">Transport</keyword>
<dbReference type="InterPro" id="IPR011701">
    <property type="entry name" value="MFS"/>
</dbReference>
<feature type="transmembrane region" description="Helical" evidence="6">
    <location>
        <begin position="356"/>
        <end position="380"/>
    </location>
</feature>
<feature type="domain" description="Major facilitator superfamily (MFS) profile" evidence="7">
    <location>
        <begin position="15"/>
        <end position="416"/>
    </location>
</feature>